<protein>
    <recommendedName>
        <fullName evidence="9">Golgi SNAP receptor complex member 1</fullName>
    </recommendedName>
</protein>
<dbReference type="GO" id="GO:0000139">
    <property type="term" value="C:Golgi membrane"/>
    <property type="evidence" value="ECO:0007669"/>
    <property type="project" value="UniProtKB-SubCell"/>
</dbReference>
<dbReference type="GO" id="GO:0005797">
    <property type="term" value="C:Golgi medial cisterna"/>
    <property type="evidence" value="ECO:0007669"/>
    <property type="project" value="TreeGrafter"/>
</dbReference>
<evidence type="ECO:0000256" key="3">
    <source>
        <dbReference type="ARBA" id="ARBA00022448"/>
    </source>
</evidence>
<dbReference type="InterPro" id="IPR023601">
    <property type="entry name" value="Golgi_SNAP_su1"/>
</dbReference>
<dbReference type="GO" id="GO:0005484">
    <property type="term" value="F:SNAP receptor activity"/>
    <property type="evidence" value="ECO:0007669"/>
    <property type="project" value="TreeGrafter"/>
</dbReference>
<evidence type="ECO:0000313" key="13">
    <source>
        <dbReference type="Proteomes" id="UP000094526"/>
    </source>
</evidence>
<evidence type="ECO:0000256" key="10">
    <source>
        <dbReference type="SAM" id="Coils"/>
    </source>
</evidence>
<evidence type="ECO:0000256" key="6">
    <source>
        <dbReference type="ARBA" id="ARBA00022989"/>
    </source>
</evidence>
<keyword evidence="6 11" id="KW-1133">Transmembrane helix</keyword>
<accession>A0A1C1CT74</accession>
<dbReference type="AlphaFoldDB" id="A0A1C1CT74"/>
<dbReference type="PANTHER" id="PTHR21094:SF2">
    <property type="entry name" value="GOLGI SNAP RECEPTOR COMPLEX MEMBER 1"/>
    <property type="match status" value="1"/>
</dbReference>
<evidence type="ECO:0000256" key="2">
    <source>
        <dbReference type="ARBA" id="ARBA00008473"/>
    </source>
</evidence>
<dbReference type="Proteomes" id="UP000094526">
    <property type="component" value="Unassembled WGS sequence"/>
</dbReference>
<dbReference type="GO" id="GO:0031201">
    <property type="term" value="C:SNARE complex"/>
    <property type="evidence" value="ECO:0007669"/>
    <property type="project" value="TreeGrafter"/>
</dbReference>
<dbReference type="Pfam" id="PF12352">
    <property type="entry name" value="V-SNARE_C"/>
    <property type="match status" value="1"/>
</dbReference>
<comment type="caution">
    <text evidence="12">The sequence shown here is derived from an EMBL/GenBank/DDBJ whole genome shotgun (WGS) entry which is preliminary data.</text>
</comment>
<proteinExistence type="inferred from homology"/>
<feature type="transmembrane region" description="Helical" evidence="11">
    <location>
        <begin position="225"/>
        <end position="242"/>
    </location>
</feature>
<comment type="similarity">
    <text evidence="2 9">Belongs to the GOSR1 family.</text>
</comment>
<evidence type="ECO:0000256" key="11">
    <source>
        <dbReference type="SAM" id="Phobius"/>
    </source>
</evidence>
<keyword evidence="12" id="KW-0675">Receptor</keyword>
<evidence type="ECO:0000256" key="8">
    <source>
        <dbReference type="ARBA" id="ARBA00023136"/>
    </source>
</evidence>
<comment type="subunit">
    <text evidence="9">Component of several multiprotein Golgi SNARE complexes.</text>
</comment>
<evidence type="ECO:0000256" key="1">
    <source>
        <dbReference type="ARBA" id="ARBA00004409"/>
    </source>
</evidence>
<evidence type="ECO:0000256" key="7">
    <source>
        <dbReference type="ARBA" id="ARBA00023034"/>
    </source>
</evidence>
<dbReference type="EMBL" id="LGRB01000009">
    <property type="protein sequence ID" value="OCT51687.1"/>
    <property type="molecule type" value="Genomic_DNA"/>
</dbReference>
<keyword evidence="4 11" id="KW-0812">Transmembrane</keyword>
<evidence type="ECO:0000313" key="12">
    <source>
        <dbReference type="EMBL" id="OCT51687.1"/>
    </source>
</evidence>
<name>A0A1C1CT74_9EURO</name>
<comment type="subcellular location">
    <subcellularLocation>
        <location evidence="1">Golgi apparatus membrane</location>
        <topology evidence="1">Single-pass type IV membrane protein</topology>
    </subcellularLocation>
</comment>
<keyword evidence="3 9" id="KW-0813">Transport</keyword>
<dbReference type="GO" id="GO:0006906">
    <property type="term" value="P:vesicle fusion"/>
    <property type="evidence" value="ECO:0007669"/>
    <property type="project" value="TreeGrafter"/>
</dbReference>
<sequence>MTTSTGWAQLRQQIRTLESQVQCPPLLKYSFPGADKCKTETLFHTYSQYASSSKLPPTPSDEEQRNEAEIQELLDKREGLVSQLSRLLDSESALSTSSLKQNNLSRHREVLSEHRQELRRLKASISEARDRQHLLANVRSDIDAFRTNNPAEAEAEYMLQERMRLDQSHSVIDGVLSQAYAINENFGVQRETLSSINRRITGAAAQIPGVNGLIQRIGSKRRRDGLILGSFIAFCFLMLLYFS</sequence>
<gene>
    <name evidence="12" type="primary">GOS1</name>
    <name evidence="12" type="ORF">CLCR_08998</name>
</gene>
<organism evidence="12 13">
    <name type="scientific">Cladophialophora carrionii</name>
    <dbReference type="NCBI Taxonomy" id="86049"/>
    <lineage>
        <taxon>Eukaryota</taxon>
        <taxon>Fungi</taxon>
        <taxon>Dikarya</taxon>
        <taxon>Ascomycota</taxon>
        <taxon>Pezizomycotina</taxon>
        <taxon>Eurotiomycetes</taxon>
        <taxon>Chaetothyriomycetidae</taxon>
        <taxon>Chaetothyriales</taxon>
        <taxon>Herpotrichiellaceae</taxon>
        <taxon>Cladophialophora</taxon>
    </lineage>
</organism>
<dbReference type="PANTHER" id="PTHR21094">
    <property type="entry name" value="GOS-28 SNARE- RELATED"/>
    <property type="match status" value="1"/>
</dbReference>
<dbReference type="VEuPathDB" id="FungiDB:G647_06410"/>
<keyword evidence="5 9" id="KW-0653">Protein transport</keyword>
<reference evidence="13" key="1">
    <citation type="submission" date="2015-07" db="EMBL/GenBank/DDBJ databases">
        <authorList>
            <person name="Teixeira M.M."/>
            <person name="Souza R.C."/>
            <person name="Almeida L.G."/>
            <person name="Vicente V.A."/>
            <person name="de Hoog S."/>
            <person name="Bocca A.L."/>
            <person name="de Almeida S.R."/>
            <person name="Vasconcelos A.T."/>
            <person name="Felipe M.S."/>
        </authorList>
    </citation>
    <scope>NUCLEOTIDE SEQUENCE [LARGE SCALE GENOMIC DNA]</scope>
    <source>
        <strain evidence="13">KSF</strain>
    </source>
</reference>
<keyword evidence="7 9" id="KW-0333">Golgi apparatus</keyword>
<dbReference type="PIRSF" id="PIRSF027109">
    <property type="entry name" value="Golgi_SNARE"/>
    <property type="match status" value="1"/>
</dbReference>
<dbReference type="eggNOG" id="KOG3208">
    <property type="taxonomic scope" value="Eukaryota"/>
</dbReference>
<evidence type="ECO:0000256" key="5">
    <source>
        <dbReference type="ARBA" id="ARBA00022927"/>
    </source>
</evidence>
<dbReference type="GO" id="GO:0048219">
    <property type="term" value="P:inter-Golgi cisterna vesicle-mediated transport"/>
    <property type="evidence" value="ECO:0007669"/>
    <property type="project" value="TreeGrafter"/>
</dbReference>
<dbReference type="GO" id="GO:0005801">
    <property type="term" value="C:cis-Golgi network"/>
    <property type="evidence" value="ECO:0007669"/>
    <property type="project" value="InterPro"/>
</dbReference>
<evidence type="ECO:0000256" key="4">
    <source>
        <dbReference type="ARBA" id="ARBA00022692"/>
    </source>
</evidence>
<evidence type="ECO:0000256" key="9">
    <source>
        <dbReference type="PIRNR" id="PIRNR027109"/>
    </source>
</evidence>
<dbReference type="VEuPathDB" id="FungiDB:CLCR_08998"/>
<keyword evidence="13" id="KW-1185">Reference proteome</keyword>
<feature type="coiled-coil region" evidence="10">
    <location>
        <begin position="104"/>
        <end position="131"/>
    </location>
</feature>
<dbReference type="GO" id="GO:0015031">
    <property type="term" value="P:protein transport"/>
    <property type="evidence" value="ECO:0007669"/>
    <property type="project" value="UniProtKB-KW"/>
</dbReference>
<dbReference type="STRING" id="86049.A0A1C1CT74"/>
<keyword evidence="10" id="KW-0175">Coiled coil</keyword>
<keyword evidence="9" id="KW-0931">ER-Golgi transport</keyword>
<dbReference type="OrthoDB" id="422156at2759"/>
<comment type="function">
    <text evidence="9">Involved in transport from the ER to the Golgi apparatus as well as in intra-Golgi transport. It belongs to a super-family of proteins called t-SNAREs or soluble NSF (N-ethylmaleimide-sensitive factor) attachment protein receptor.</text>
</comment>
<dbReference type="GO" id="GO:0006888">
    <property type="term" value="P:endoplasmic reticulum to Golgi vesicle-mediated transport"/>
    <property type="evidence" value="ECO:0007669"/>
    <property type="project" value="InterPro"/>
</dbReference>
<keyword evidence="8 9" id="KW-0472">Membrane</keyword>